<organism evidence="2">
    <name type="scientific">viral metagenome</name>
    <dbReference type="NCBI Taxonomy" id="1070528"/>
    <lineage>
        <taxon>unclassified sequences</taxon>
        <taxon>metagenomes</taxon>
        <taxon>organismal metagenomes</taxon>
    </lineage>
</organism>
<dbReference type="InterPro" id="IPR043977">
    <property type="entry name" value="DUF5759"/>
</dbReference>
<proteinExistence type="predicted"/>
<accession>A0A6C0F104</accession>
<evidence type="ECO:0000313" key="2">
    <source>
        <dbReference type="EMBL" id="QHT34070.1"/>
    </source>
</evidence>
<feature type="region of interest" description="Disordered" evidence="1">
    <location>
        <begin position="133"/>
        <end position="156"/>
    </location>
</feature>
<protein>
    <submittedName>
        <fullName evidence="2">Uncharacterized protein</fullName>
    </submittedName>
</protein>
<name>A0A6C0F104_9ZZZZ</name>
<dbReference type="EMBL" id="MN738984">
    <property type="protein sequence ID" value="QHT34070.1"/>
    <property type="molecule type" value="Genomic_DNA"/>
</dbReference>
<evidence type="ECO:0000256" key="1">
    <source>
        <dbReference type="SAM" id="MobiDB-lite"/>
    </source>
</evidence>
<sequence length="197" mass="23143">MLSININKLRSQVEERENKKNKLFEKILDLCYQRILNTNEKSDSYNCTYIVPNVVFGLPLYDVNECTKYIMDKLLEKGFEITFAYPTTIHISWMPDNKKAVKYDNYDKYGNYGSGSSNHYQFKALEAPQPTKFREKKPYSSQNSPPTKPPQKENPEKLKNLHDLQYKSIDDYLVSKPLIYDPEDINVFQNTLNNIFT</sequence>
<dbReference type="AlphaFoldDB" id="A0A6C0F104"/>
<dbReference type="Pfam" id="PF19063">
    <property type="entry name" value="DUF5759"/>
    <property type="match status" value="1"/>
</dbReference>
<reference evidence="2" key="1">
    <citation type="journal article" date="2020" name="Nature">
        <title>Giant virus diversity and host interactions through global metagenomics.</title>
        <authorList>
            <person name="Schulz F."/>
            <person name="Roux S."/>
            <person name="Paez-Espino D."/>
            <person name="Jungbluth S."/>
            <person name="Walsh D.A."/>
            <person name="Denef V.J."/>
            <person name="McMahon K.D."/>
            <person name="Konstantinidis K.T."/>
            <person name="Eloe-Fadrosh E.A."/>
            <person name="Kyrpides N.C."/>
            <person name="Woyke T."/>
        </authorList>
    </citation>
    <scope>NUCLEOTIDE SEQUENCE</scope>
    <source>
        <strain evidence="2">GVMAG-M-3300009161-52</strain>
    </source>
</reference>